<protein>
    <submittedName>
        <fullName evidence="13 15">Solute carrier family 25 member 46</fullName>
    </submittedName>
</protein>
<keyword evidence="6" id="KW-1000">Mitochondrion outer membrane</keyword>
<feature type="repeat" description="Solcar" evidence="10">
    <location>
        <begin position="353"/>
        <end position="455"/>
    </location>
</feature>
<keyword evidence="14" id="KW-1185">Reference proteome</keyword>
<sequence length="505" mass="56632">MAGMNNYSTLMYATNEKNEDDDSDEPEQQTRLRNIFSASQIQGPIMTTSNITTGAGASALVPPNTLNLQRSHMTFPLHDERQLHTQNFLDSLGGSAHDMTTGGSTGLKYVNSERDLSLPLEKHKVLDNYYDSQEDEISIRKYLGIGVQWVSLVTENLLSHPFIVLRRQCQVYNASRRYHLHPFALVPSIIHLHRRQGVTTLWKGLGSCLLVRGMSLAVDDVISKITHWPKDVDSRTTLKKFGQHIVLKCVSIAVVMPFYSASLVETVQSDIASEKPGLFDVFREGSLRLLYWSSPQKGRMLPAWALIGPCMSVGITKYLFGLVIKGISSRIMRRRIQQAQERKGAKYKDDTLENQNVEIYSNLISMLTTEVIFYPFETILHRIQLQGTRTIIDNLDNGYAVVPILTNYQGAIDCYRTTVAAEGFSGLYKGFGAIVLQFAAHIAVIKLTKWVVTQITEVISSRPPQKVMQYYNLDRGLISNSTTISPSLSTNSELDVQSMGNRSVD</sequence>
<comment type="similarity">
    <text evidence="2 11">Belongs to the mitochondrial carrier (TC 2.A.29) family.</text>
</comment>
<dbReference type="SUPFAM" id="SSF103506">
    <property type="entry name" value="Mitochondrial carrier"/>
    <property type="match status" value="1"/>
</dbReference>
<evidence type="ECO:0000256" key="7">
    <source>
        <dbReference type="ARBA" id="ARBA00022989"/>
    </source>
</evidence>
<feature type="transmembrane region" description="Helical" evidence="12">
    <location>
        <begin position="301"/>
        <end position="324"/>
    </location>
</feature>
<gene>
    <name evidence="13" type="primary">S2546</name>
    <name evidence="15" type="synonym">LOC105228603</name>
</gene>
<dbReference type="OrthoDB" id="2403262at2759"/>
<name>A0A034WLM3_BACDO</name>
<dbReference type="AlphaFoldDB" id="A0A034WLM3"/>
<evidence type="ECO:0000256" key="5">
    <source>
        <dbReference type="ARBA" id="ARBA00022737"/>
    </source>
</evidence>
<proteinExistence type="inferred from homology"/>
<keyword evidence="3 11" id="KW-0813">Transport</keyword>
<evidence type="ECO:0000313" key="15">
    <source>
        <dbReference type="RefSeq" id="XP_011206792.1"/>
    </source>
</evidence>
<dbReference type="InterPro" id="IPR039158">
    <property type="entry name" value="SLC25A46"/>
</dbReference>
<dbReference type="Proteomes" id="UP001652620">
    <property type="component" value="Chromosome 4"/>
</dbReference>
<dbReference type="KEGG" id="bdr:105228603"/>
<evidence type="ECO:0000256" key="4">
    <source>
        <dbReference type="ARBA" id="ARBA00022692"/>
    </source>
</evidence>
<accession>A0A034WLM3</accession>
<evidence type="ECO:0000256" key="9">
    <source>
        <dbReference type="ARBA" id="ARBA00023136"/>
    </source>
</evidence>
<keyword evidence="9 10" id="KW-0472">Membrane</keyword>
<reference evidence="15" key="2">
    <citation type="submission" date="2022-04" db="UniProtKB">
        <authorList>
            <consortium name="RefSeq"/>
        </authorList>
    </citation>
    <scope>IDENTIFICATION</scope>
    <source>
        <strain evidence="15">Punador</strain>
    </source>
</reference>
<evidence type="ECO:0000313" key="13">
    <source>
        <dbReference type="EMBL" id="JAC55559.1"/>
    </source>
</evidence>
<dbReference type="RefSeq" id="XP_011206792.2">
    <property type="nucleotide sequence ID" value="XM_011208490.4"/>
</dbReference>
<evidence type="ECO:0000256" key="6">
    <source>
        <dbReference type="ARBA" id="ARBA00022787"/>
    </source>
</evidence>
<evidence type="ECO:0000256" key="1">
    <source>
        <dbReference type="ARBA" id="ARBA00004374"/>
    </source>
</evidence>
<dbReference type="PANTHER" id="PTHR21252:SF2">
    <property type="entry name" value="MITOCHONDRIAL OUTER MEMBRANE PROTEIN SLC25A46"/>
    <property type="match status" value="1"/>
</dbReference>
<comment type="subcellular location">
    <subcellularLocation>
        <location evidence="1">Mitochondrion outer membrane</location>
        <topology evidence="1">Multi-pass membrane protein</topology>
    </subcellularLocation>
</comment>
<dbReference type="InterPro" id="IPR023395">
    <property type="entry name" value="MCP_dom_sf"/>
</dbReference>
<keyword evidence="8" id="KW-0496">Mitochondrion</keyword>
<organism evidence="13">
    <name type="scientific">Bactrocera dorsalis</name>
    <name type="common">Oriental fruit fly</name>
    <name type="synonym">Dacus dorsalis</name>
    <dbReference type="NCBI Taxonomy" id="27457"/>
    <lineage>
        <taxon>Eukaryota</taxon>
        <taxon>Metazoa</taxon>
        <taxon>Ecdysozoa</taxon>
        <taxon>Arthropoda</taxon>
        <taxon>Hexapoda</taxon>
        <taxon>Insecta</taxon>
        <taxon>Pterygota</taxon>
        <taxon>Neoptera</taxon>
        <taxon>Endopterygota</taxon>
        <taxon>Diptera</taxon>
        <taxon>Brachycera</taxon>
        <taxon>Muscomorpha</taxon>
        <taxon>Tephritoidea</taxon>
        <taxon>Tephritidae</taxon>
        <taxon>Bactrocera</taxon>
        <taxon>Bactrocera</taxon>
    </lineage>
</organism>
<dbReference type="RefSeq" id="XP_011206792.1">
    <property type="nucleotide sequence ID" value="XM_011208490.3"/>
</dbReference>
<evidence type="ECO:0000256" key="12">
    <source>
        <dbReference type="SAM" id="Phobius"/>
    </source>
</evidence>
<dbReference type="EMBL" id="GAKP01003393">
    <property type="protein sequence ID" value="JAC55559.1"/>
    <property type="molecule type" value="Transcribed_RNA"/>
</dbReference>
<dbReference type="GO" id="GO:0005741">
    <property type="term" value="C:mitochondrial outer membrane"/>
    <property type="evidence" value="ECO:0007669"/>
    <property type="project" value="UniProtKB-SubCell"/>
</dbReference>
<keyword evidence="7 12" id="KW-1133">Transmembrane helix</keyword>
<keyword evidence="4 10" id="KW-0812">Transmembrane</keyword>
<evidence type="ECO:0000256" key="8">
    <source>
        <dbReference type="ARBA" id="ARBA00023128"/>
    </source>
</evidence>
<dbReference type="Gene3D" id="1.50.40.10">
    <property type="entry name" value="Mitochondrial carrier domain"/>
    <property type="match status" value="1"/>
</dbReference>
<reference evidence="13" key="1">
    <citation type="journal article" date="2014" name="BMC Genomics">
        <title>Characterizing the developmental transcriptome of the oriental fruit fly, Bactrocera dorsalis (Diptera: Tephritidae) through comparative genomic analysis with Drosophila melanogaster utilizing modENCODE datasets.</title>
        <authorList>
            <person name="Geib S.M."/>
            <person name="Calla B."/>
            <person name="Hall B."/>
            <person name="Hou S."/>
            <person name="Manoukis N.C."/>
        </authorList>
    </citation>
    <scope>NUCLEOTIDE SEQUENCE</scope>
    <source>
        <strain evidence="13">Punador</strain>
    </source>
</reference>
<evidence type="ECO:0000256" key="10">
    <source>
        <dbReference type="PROSITE-ProRule" id="PRU00282"/>
    </source>
</evidence>
<dbReference type="InterPro" id="IPR018108">
    <property type="entry name" value="MCP_transmembrane"/>
</dbReference>
<keyword evidence="5" id="KW-0677">Repeat</keyword>
<dbReference type="PANTHER" id="PTHR21252">
    <property type="entry name" value="TB1 PROTEIN-RELATED"/>
    <property type="match status" value="1"/>
</dbReference>
<evidence type="ECO:0000256" key="11">
    <source>
        <dbReference type="RuleBase" id="RU000488"/>
    </source>
</evidence>
<dbReference type="GO" id="GO:0090149">
    <property type="term" value="P:mitochondrial membrane fission"/>
    <property type="evidence" value="ECO:0007669"/>
    <property type="project" value="InterPro"/>
</dbReference>
<evidence type="ECO:0000313" key="14">
    <source>
        <dbReference type="Proteomes" id="UP001652620"/>
    </source>
</evidence>
<dbReference type="Pfam" id="PF00153">
    <property type="entry name" value="Mito_carr"/>
    <property type="match status" value="1"/>
</dbReference>
<dbReference type="PROSITE" id="PS50920">
    <property type="entry name" value="SOLCAR"/>
    <property type="match status" value="1"/>
</dbReference>
<evidence type="ECO:0000256" key="3">
    <source>
        <dbReference type="ARBA" id="ARBA00022448"/>
    </source>
</evidence>
<evidence type="ECO:0000256" key="2">
    <source>
        <dbReference type="ARBA" id="ARBA00006375"/>
    </source>
</evidence>